<dbReference type="Pfam" id="PF07690">
    <property type="entry name" value="MFS_1"/>
    <property type="match status" value="2"/>
</dbReference>
<keyword evidence="3" id="KW-0812">Transmembrane</keyword>
<dbReference type="InterPro" id="IPR020846">
    <property type="entry name" value="MFS_dom"/>
</dbReference>
<feature type="transmembrane region" description="Helical" evidence="3">
    <location>
        <begin position="156"/>
        <end position="175"/>
    </location>
</feature>
<dbReference type="AlphaFoldDB" id="A0AAN7W372"/>
<dbReference type="GO" id="GO:0022857">
    <property type="term" value="F:transmembrane transporter activity"/>
    <property type="evidence" value="ECO:0007669"/>
    <property type="project" value="InterPro"/>
</dbReference>
<dbReference type="Proteomes" id="UP001310594">
    <property type="component" value="Unassembled WGS sequence"/>
</dbReference>
<dbReference type="InterPro" id="IPR011701">
    <property type="entry name" value="MFS"/>
</dbReference>
<evidence type="ECO:0000256" key="2">
    <source>
        <dbReference type="SAM" id="MobiDB-lite"/>
    </source>
</evidence>
<feature type="region of interest" description="Disordered" evidence="2">
    <location>
        <begin position="231"/>
        <end position="257"/>
    </location>
</feature>
<feature type="transmembrane region" description="Helical" evidence="3">
    <location>
        <begin position="366"/>
        <end position="388"/>
    </location>
</feature>
<accession>A0AAN7W372</accession>
<evidence type="ECO:0000259" key="4">
    <source>
        <dbReference type="PROSITE" id="PS50850"/>
    </source>
</evidence>
<comment type="subcellular location">
    <subcellularLocation>
        <location evidence="1">Membrane</location>
        <topology evidence="1">Multi-pass membrane protein</topology>
    </subcellularLocation>
</comment>
<evidence type="ECO:0000313" key="5">
    <source>
        <dbReference type="EMBL" id="KAK5692576.1"/>
    </source>
</evidence>
<protein>
    <recommendedName>
        <fullName evidence="4">Major facilitator superfamily (MFS) profile domain-containing protein</fullName>
    </recommendedName>
</protein>
<feature type="transmembrane region" description="Helical" evidence="3">
    <location>
        <begin position="195"/>
        <end position="215"/>
    </location>
</feature>
<proteinExistence type="predicted"/>
<feature type="domain" description="Major facilitator superfamily (MFS) profile" evidence="4">
    <location>
        <begin position="1"/>
        <end position="466"/>
    </location>
</feature>
<dbReference type="EMBL" id="JAVRQU010000019">
    <property type="protein sequence ID" value="KAK5692576.1"/>
    <property type="molecule type" value="Genomic_DNA"/>
</dbReference>
<evidence type="ECO:0000256" key="3">
    <source>
        <dbReference type="SAM" id="Phobius"/>
    </source>
</evidence>
<feature type="transmembrane region" description="Helical" evidence="3">
    <location>
        <begin position="92"/>
        <end position="110"/>
    </location>
</feature>
<sequence>MSVLLRPFTWFYREFGLVSIQDTGRNAYLIILARACRMFAYGTNSLILALFFAELKFSDYRIGLFMTLTLLGDVFLGLGLTLIADRYGRRKILFWGSFLMVLSGATFALFDNFWVLLFAAVVGVVSATGGDFGPFRAIEESVLSQLTTPKTRSDVLAWYVTTSTVGSAIGSEASGRIITALQNREGWELIDAYHALFWVYTAMGIVNALLVLLLTDACEMQASDSGYAQVAQNERESVELESHQQPSDLSQPPGPILDLSERSRSRRMWTRFTSQLAQISAPTRSVMYKLWALLAVDSIADGMVPYSLTNYYMNEKFHPAKTTLGDVTAAAYFLGAISAVFAGPLAHRIGLINTMVFTHIPSSASVLVFGLPNNFVLVCILLMVRAGLNNMDQAPRSAFIAAVVKPEERTAVMGITNLLRTFAAMAGPSLTGILAGNDKFWVAFLAAGIFRLAYDVGLYVLFINMKLYQNEPGAQGDEMVAQERQRSDDEEITELDRVSTPDSLASDAHRGWTVTNDAVVRLLNYPYGNWPPDRAPSRFADELRIHEDLNVNEVFKKDFFTSYPGFEAFRAAFDGLELIQETIRVKLTQSLGLIVGDMVEETTASVHDYLGEDPDWHALDVNESLLDLVARLTS</sequence>
<gene>
    <name evidence="5" type="ORF">LTR97_010887</name>
</gene>
<evidence type="ECO:0000256" key="1">
    <source>
        <dbReference type="ARBA" id="ARBA00004141"/>
    </source>
</evidence>
<feature type="transmembrane region" description="Helical" evidence="3">
    <location>
        <begin position="290"/>
        <end position="309"/>
    </location>
</feature>
<feature type="compositionally biased region" description="Basic and acidic residues" evidence="2">
    <location>
        <begin position="233"/>
        <end position="242"/>
    </location>
</feature>
<feature type="transmembrane region" description="Helical" evidence="3">
    <location>
        <begin position="116"/>
        <end position="135"/>
    </location>
</feature>
<dbReference type="SUPFAM" id="SSF103473">
    <property type="entry name" value="MFS general substrate transporter"/>
    <property type="match status" value="1"/>
</dbReference>
<comment type="caution">
    <text evidence="5">The sequence shown here is derived from an EMBL/GenBank/DDBJ whole genome shotgun (WGS) entry which is preliminary data.</text>
</comment>
<feature type="transmembrane region" description="Helical" evidence="3">
    <location>
        <begin position="27"/>
        <end position="52"/>
    </location>
</feature>
<keyword evidence="3" id="KW-1133">Transmembrane helix</keyword>
<feature type="transmembrane region" description="Helical" evidence="3">
    <location>
        <begin position="64"/>
        <end position="85"/>
    </location>
</feature>
<dbReference type="Gene3D" id="1.20.1250.20">
    <property type="entry name" value="MFS general substrate transporter like domains"/>
    <property type="match status" value="2"/>
</dbReference>
<name>A0AAN7W372_9PEZI</name>
<dbReference type="InterPro" id="IPR036259">
    <property type="entry name" value="MFS_trans_sf"/>
</dbReference>
<organism evidence="5 6">
    <name type="scientific">Elasticomyces elasticus</name>
    <dbReference type="NCBI Taxonomy" id="574655"/>
    <lineage>
        <taxon>Eukaryota</taxon>
        <taxon>Fungi</taxon>
        <taxon>Dikarya</taxon>
        <taxon>Ascomycota</taxon>
        <taxon>Pezizomycotina</taxon>
        <taxon>Dothideomycetes</taxon>
        <taxon>Dothideomycetidae</taxon>
        <taxon>Mycosphaerellales</taxon>
        <taxon>Teratosphaeriaceae</taxon>
        <taxon>Elasticomyces</taxon>
    </lineage>
</organism>
<evidence type="ECO:0000313" key="6">
    <source>
        <dbReference type="Proteomes" id="UP001310594"/>
    </source>
</evidence>
<dbReference type="PANTHER" id="PTHR23520">
    <property type="entry name" value="TRANSPORTER, PUTATIVE (AFU_ORTHOLOGUE AFUA_3G04000)-RELATED"/>
    <property type="match status" value="1"/>
</dbReference>
<keyword evidence="3" id="KW-0472">Membrane</keyword>
<dbReference type="GO" id="GO:0000329">
    <property type="term" value="C:fungal-type vacuole membrane"/>
    <property type="evidence" value="ECO:0007669"/>
    <property type="project" value="TreeGrafter"/>
</dbReference>
<reference evidence="5" key="1">
    <citation type="submission" date="2023-08" db="EMBL/GenBank/DDBJ databases">
        <title>Black Yeasts Isolated from many extreme environments.</title>
        <authorList>
            <person name="Coleine C."/>
            <person name="Stajich J.E."/>
            <person name="Selbmann L."/>
        </authorList>
    </citation>
    <scope>NUCLEOTIDE SEQUENCE</scope>
    <source>
        <strain evidence="5">CCFEE 5810</strain>
    </source>
</reference>
<feature type="transmembrane region" description="Helical" evidence="3">
    <location>
        <begin position="329"/>
        <end position="346"/>
    </location>
</feature>
<dbReference type="PANTHER" id="PTHR23520:SF5">
    <property type="entry name" value="TRANSPORTER, PUTATIVE (AFU_ORTHOLOGUE AFUA_3G04000)-RELATED"/>
    <property type="match status" value="1"/>
</dbReference>
<feature type="transmembrane region" description="Helical" evidence="3">
    <location>
        <begin position="440"/>
        <end position="462"/>
    </location>
</feature>
<dbReference type="PROSITE" id="PS50850">
    <property type="entry name" value="MFS"/>
    <property type="match status" value="1"/>
</dbReference>